<dbReference type="EMBL" id="JABWDY010038638">
    <property type="protein sequence ID" value="KAF5179543.1"/>
    <property type="molecule type" value="Genomic_DNA"/>
</dbReference>
<evidence type="ECO:0000313" key="2">
    <source>
        <dbReference type="EMBL" id="KAF5179543.1"/>
    </source>
</evidence>
<keyword evidence="1" id="KW-1133">Transmembrane helix</keyword>
<evidence type="ECO:0000256" key="1">
    <source>
        <dbReference type="SAM" id="Phobius"/>
    </source>
</evidence>
<keyword evidence="1" id="KW-0472">Membrane</keyword>
<gene>
    <name evidence="2" type="ORF">FRX31_030870</name>
</gene>
<proteinExistence type="predicted"/>
<keyword evidence="3" id="KW-1185">Reference proteome</keyword>
<dbReference type="Pfam" id="PF03140">
    <property type="entry name" value="DUF247"/>
    <property type="match status" value="1"/>
</dbReference>
<reference evidence="2 3" key="1">
    <citation type="submission" date="2020-06" db="EMBL/GenBank/DDBJ databases">
        <title>Transcriptomic and genomic resources for Thalictrum thalictroides and T. hernandezii: Facilitating candidate gene discovery in an emerging model plant lineage.</title>
        <authorList>
            <person name="Arias T."/>
            <person name="Riano-Pachon D.M."/>
            <person name="Di Stilio V.S."/>
        </authorList>
    </citation>
    <scope>NUCLEOTIDE SEQUENCE [LARGE SCALE GENOMIC DNA]</scope>
    <source>
        <strain evidence="3">cv. WT478/WT964</strain>
        <tissue evidence="2">Leaves</tissue>
    </source>
</reference>
<feature type="transmembrane region" description="Helical" evidence="1">
    <location>
        <begin position="421"/>
        <end position="444"/>
    </location>
</feature>
<dbReference type="PANTHER" id="PTHR31170:SF20">
    <property type="entry name" value="DUF247 DOMAIN PROTEIN"/>
    <property type="match status" value="1"/>
</dbReference>
<name>A0A7J6V3R8_THATH</name>
<dbReference type="InterPro" id="IPR004158">
    <property type="entry name" value="DUF247_pln"/>
</dbReference>
<keyword evidence="1" id="KW-0812">Transmembrane</keyword>
<accession>A0A7J6V3R8</accession>
<sequence length="452" mass="52453">MEGEINIIASKEECEVLAIDVDDGISFLVDNILSSIPPNPSTLCSIFRVPDNLKRGYEDKYEPSIVSIGPYHCAKQNLKITEKHKLWYLHGFISRATPPQTSFKDMVKGVKNQEEKARACYAEEIHISSDDFVKMMVIDGCFILELFYRKWEDHREEDLIYSAPWIIETVKQDLVLLENQLPFFILVCLFQLNEHHNRSLNYMVLEFFYLESNSYKLFSKMGLSKRSTNMVEGSHILDFLRNCLIPGEFHPTADPASVIHSVNLPCAKDLQEMGVKFKRTRSLPNTMFLDVKFEEGCLTSIYLPNGIMYSLFPNWIALEQCHRHFKGYITSYTILLGQLVHSKDDMKILRKTGIFYGNENEYEKFVTEIKMLCQRAKPIEYHYAALRTNVRRYTRTCCNRQRANLHNWNVILGRDYFGTPWAVISFIGAVVLLVLTAIQTIYTVRSYFSKKG</sequence>
<dbReference type="Proteomes" id="UP000554482">
    <property type="component" value="Unassembled WGS sequence"/>
</dbReference>
<dbReference type="AlphaFoldDB" id="A0A7J6V3R8"/>
<dbReference type="OrthoDB" id="591587at2759"/>
<dbReference type="PANTHER" id="PTHR31170">
    <property type="entry name" value="BNAC04G53230D PROTEIN"/>
    <property type="match status" value="1"/>
</dbReference>
<comment type="caution">
    <text evidence="2">The sequence shown here is derived from an EMBL/GenBank/DDBJ whole genome shotgun (WGS) entry which is preliminary data.</text>
</comment>
<evidence type="ECO:0000313" key="3">
    <source>
        <dbReference type="Proteomes" id="UP000554482"/>
    </source>
</evidence>
<organism evidence="2 3">
    <name type="scientific">Thalictrum thalictroides</name>
    <name type="common">Rue-anemone</name>
    <name type="synonym">Anemone thalictroides</name>
    <dbReference type="NCBI Taxonomy" id="46969"/>
    <lineage>
        <taxon>Eukaryota</taxon>
        <taxon>Viridiplantae</taxon>
        <taxon>Streptophyta</taxon>
        <taxon>Embryophyta</taxon>
        <taxon>Tracheophyta</taxon>
        <taxon>Spermatophyta</taxon>
        <taxon>Magnoliopsida</taxon>
        <taxon>Ranunculales</taxon>
        <taxon>Ranunculaceae</taxon>
        <taxon>Thalictroideae</taxon>
        <taxon>Thalictrum</taxon>
    </lineage>
</organism>
<protein>
    <recommendedName>
        <fullName evidence="4">Transmembrane protein</fullName>
    </recommendedName>
</protein>
<evidence type="ECO:0008006" key="4">
    <source>
        <dbReference type="Google" id="ProtNLM"/>
    </source>
</evidence>